<feature type="binding site" evidence="5">
    <location>
        <position position="240"/>
    </location>
    <ligand>
        <name>S-adenosyl-L-methionine</name>
        <dbReference type="ChEBI" id="CHEBI:59789"/>
    </ligand>
</feature>
<keyword evidence="6" id="KW-0687">Ribonucleoprotein</keyword>
<reference evidence="6 7" key="1">
    <citation type="submission" date="2021-04" db="EMBL/GenBank/DDBJ databases">
        <authorList>
            <person name="Pira H."/>
            <person name="Risdian C."/>
            <person name="Wink J."/>
        </authorList>
    </citation>
    <scope>NUCLEOTIDE SEQUENCE [LARGE SCALE GENOMIC DNA]</scope>
    <source>
        <strain evidence="6 7">WH131</strain>
    </source>
</reference>
<accession>A0ABS6SPD0</accession>
<protein>
    <recommendedName>
        <fullName evidence="5">Ribosomal protein L11 methyltransferase</fullName>
        <shortName evidence="5">L11 Mtase</shortName>
        <ecNumber evidence="5">2.1.1.-</ecNumber>
    </recommendedName>
</protein>
<evidence type="ECO:0000256" key="2">
    <source>
        <dbReference type="ARBA" id="ARBA00022603"/>
    </source>
</evidence>
<keyword evidence="3 5" id="KW-0808">Transferase</keyword>
<feature type="binding site" evidence="5">
    <location>
        <position position="141"/>
    </location>
    <ligand>
        <name>S-adenosyl-L-methionine</name>
        <dbReference type="ChEBI" id="CHEBI:59789"/>
    </ligand>
</feature>
<evidence type="ECO:0000256" key="4">
    <source>
        <dbReference type="ARBA" id="ARBA00022691"/>
    </source>
</evidence>
<comment type="similarity">
    <text evidence="5">Belongs to the methyltransferase superfamily. PrmA family.</text>
</comment>
<evidence type="ECO:0000313" key="7">
    <source>
        <dbReference type="Proteomes" id="UP000699975"/>
    </source>
</evidence>
<keyword evidence="1 5" id="KW-0963">Cytoplasm</keyword>
<evidence type="ECO:0000256" key="1">
    <source>
        <dbReference type="ARBA" id="ARBA00022490"/>
    </source>
</evidence>
<dbReference type="CDD" id="cd02440">
    <property type="entry name" value="AdoMet_MTases"/>
    <property type="match status" value="1"/>
</dbReference>
<dbReference type="PANTHER" id="PTHR43648">
    <property type="entry name" value="ELECTRON TRANSFER FLAVOPROTEIN BETA SUBUNIT LYSINE METHYLTRANSFERASE"/>
    <property type="match status" value="1"/>
</dbReference>
<dbReference type="InterPro" id="IPR050078">
    <property type="entry name" value="Ribosomal_L11_MeTrfase_PrmA"/>
</dbReference>
<comment type="caution">
    <text evidence="6">The sequence shown here is derived from an EMBL/GenBank/DDBJ whole genome shotgun (WGS) entry which is preliminary data.</text>
</comment>
<comment type="subcellular location">
    <subcellularLocation>
        <location evidence="5">Cytoplasm</location>
    </subcellularLocation>
</comment>
<comment type="catalytic activity">
    <reaction evidence="5">
        <text>L-lysyl-[protein] + 3 S-adenosyl-L-methionine = N(6),N(6),N(6)-trimethyl-L-lysyl-[protein] + 3 S-adenosyl-L-homocysteine + 3 H(+)</text>
        <dbReference type="Rhea" id="RHEA:54192"/>
        <dbReference type="Rhea" id="RHEA-COMP:9752"/>
        <dbReference type="Rhea" id="RHEA-COMP:13826"/>
        <dbReference type="ChEBI" id="CHEBI:15378"/>
        <dbReference type="ChEBI" id="CHEBI:29969"/>
        <dbReference type="ChEBI" id="CHEBI:57856"/>
        <dbReference type="ChEBI" id="CHEBI:59789"/>
        <dbReference type="ChEBI" id="CHEBI:61961"/>
    </reaction>
</comment>
<dbReference type="HAMAP" id="MF_00735">
    <property type="entry name" value="Methyltr_PrmA"/>
    <property type="match status" value="1"/>
</dbReference>
<dbReference type="EC" id="2.1.1.-" evidence="5"/>
<keyword evidence="7" id="KW-1185">Reference proteome</keyword>
<dbReference type="Pfam" id="PF06325">
    <property type="entry name" value="PrmA"/>
    <property type="match status" value="1"/>
</dbReference>
<organism evidence="6 7">
    <name type="scientific">Erythrobacter ani</name>
    <dbReference type="NCBI Taxonomy" id="2827235"/>
    <lineage>
        <taxon>Bacteria</taxon>
        <taxon>Pseudomonadati</taxon>
        <taxon>Pseudomonadota</taxon>
        <taxon>Alphaproteobacteria</taxon>
        <taxon>Sphingomonadales</taxon>
        <taxon>Erythrobacteraceae</taxon>
        <taxon>Erythrobacter/Porphyrobacter group</taxon>
        <taxon>Erythrobacter</taxon>
    </lineage>
</organism>
<keyword evidence="6" id="KW-0689">Ribosomal protein</keyword>
<dbReference type="PANTHER" id="PTHR43648:SF1">
    <property type="entry name" value="ELECTRON TRANSFER FLAVOPROTEIN BETA SUBUNIT LYSINE METHYLTRANSFERASE"/>
    <property type="match status" value="1"/>
</dbReference>
<feature type="binding site" evidence="5">
    <location>
        <position position="188"/>
    </location>
    <ligand>
        <name>S-adenosyl-L-methionine</name>
        <dbReference type="ChEBI" id="CHEBI:59789"/>
    </ligand>
</feature>
<proteinExistence type="inferred from homology"/>
<dbReference type="InterPro" id="IPR004498">
    <property type="entry name" value="Ribosomal_PrmA_MeTrfase"/>
</dbReference>
<name>A0ABS6SPD0_9SPHN</name>
<dbReference type="EMBL" id="JAGSPB010000002">
    <property type="protein sequence ID" value="MBV7266893.1"/>
    <property type="molecule type" value="Genomic_DNA"/>
</dbReference>
<keyword evidence="2 5" id="KW-0489">Methyltransferase</keyword>
<dbReference type="GO" id="GO:0032259">
    <property type="term" value="P:methylation"/>
    <property type="evidence" value="ECO:0007669"/>
    <property type="project" value="UniProtKB-KW"/>
</dbReference>
<gene>
    <name evidence="5" type="primary">prmA</name>
    <name evidence="6" type="ORF">KCG45_11940</name>
</gene>
<dbReference type="Proteomes" id="UP000699975">
    <property type="component" value="Unassembled WGS sequence"/>
</dbReference>
<dbReference type="GO" id="GO:0005840">
    <property type="term" value="C:ribosome"/>
    <property type="evidence" value="ECO:0007669"/>
    <property type="project" value="UniProtKB-KW"/>
</dbReference>
<evidence type="ECO:0000313" key="6">
    <source>
        <dbReference type="EMBL" id="MBV7266893.1"/>
    </source>
</evidence>
<comment type="function">
    <text evidence="5">Methylates ribosomal protein L11.</text>
</comment>
<keyword evidence="4 5" id="KW-0949">S-adenosyl-L-methionine</keyword>
<evidence type="ECO:0000256" key="5">
    <source>
        <dbReference type="HAMAP-Rule" id="MF_00735"/>
    </source>
</evidence>
<feature type="binding site" evidence="5">
    <location>
        <position position="165"/>
    </location>
    <ligand>
        <name>S-adenosyl-L-methionine</name>
        <dbReference type="ChEBI" id="CHEBI:59789"/>
    </ligand>
</feature>
<dbReference type="GO" id="GO:0008168">
    <property type="term" value="F:methyltransferase activity"/>
    <property type="evidence" value="ECO:0007669"/>
    <property type="project" value="UniProtKB-KW"/>
</dbReference>
<evidence type="ECO:0000256" key="3">
    <source>
        <dbReference type="ARBA" id="ARBA00022679"/>
    </source>
</evidence>
<sequence>MEPALSGNSGWKLTAFASKADVQAALLAHDDIEDWDFDLVVSGREVAEDRPLEWVLEGWFPTKPGTAQRKALKSLFAGKPPKIAIDELPDEDWLTLSQQGAPPIRAGLFHVHTPDFPPDDGAINFAIPASQAFGTGQHETTAGCLDMLGAMKASGAHHRAIADIGTGTGLLGFAAMALWPRAEATASDIDPVCAGVVEDNAQLNSVALGSGRGEMTMVIAEGMDDPLLQARGPYDLLIANILAGPLVELAPDFAAVVAPKGNVLLAGLLAGEQERAVRRAYRMAGFRLAARLQRGDWAILWFRRRHVR</sequence>